<feature type="region of interest" description="Disordered" evidence="1">
    <location>
        <begin position="1"/>
        <end position="51"/>
    </location>
</feature>
<comment type="caution">
    <text evidence="2">The sequence shown here is derived from an EMBL/GenBank/DDBJ whole genome shotgun (WGS) entry which is preliminary data.</text>
</comment>
<name>A0ABN7XIA8_GIGMA</name>
<feature type="compositionally biased region" description="Polar residues" evidence="1">
    <location>
        <begin position="1"/>
        <end position="17"/>
    </location>
</feature>
<keyword evidence="3" id="KW-1185">Reference proteome</keyword>
<organism evidence="2 3">
    <name type="scientific">Gigaspora margarita</name>
    <dbReference type="NCBI Taxonomy" id="4874"/>
    <lineage>
        <taxon>Eukaryota</taxon>
        <taxon>Fungi</taxon>
        <taxon>Fungi incertae sedis</taxon>
        <taxon>Mucoromycota</taxon>
        <taxon>Glomeromycotina</taxon>
        <taxon>Glomeromycetes</taxon>
        <taxon>Diversisporales</taxon>
        <taxon>Gigasporaceae</taxon>
        <taxon>Gigaspora</taxon>
    </lineage>
</organism>
<reference evidence="2 3" key="1">
    <citation type="submission" date="2021-06" db="EMBL/GenBank/DDBJ databases">
        <authorList>
            <person name="Kallberg Y."/>
            <person name="Tangrot J."/>
            <person name="Rosling A."/>
        </authorList>
    </citation>
    <scope>NUCLEOTIDE SEQUENCE [LARGE SCALE GENOMIC DNA]</scope>
    <source>
        <strain evidence="2 3">120-4 pot B 10/14</strain>
    </source>
</reference>
<feature type="non-terminal residue" evidence="2">
    <location>
        <position position="1"/>
    </location>
</feature>
<feature type="non-terminal residue" evidence="2">
    <location>
        <position position="51"/>
    </location>
</feature>
<accession>A0ABN7XIA8</accession>
<evidence type="ECO:0000256" key="1">
    <source>
        <dbReference type="SAM" id="MobiDB-lite"/>
    </source>
</evidence>
<proteinExistence type="predicted"/>
<evidence type="ECO:0000313" key="2">
    <source>
        <dbReference type="EMBL" id="CAG8854765.1"/>
    </source>
</evidence>
<feature type="compositionally biased region" description="Polar residues" evidence="1">
    <location>
        <begin position="39"/>
        <end position="51"/>
    </location>
</feature>
<feature type="compositionally biased region" description="Basic and acidic residues" evidence="1">
    <location>
        <begin position="20"/>
        <end position="38"/>
    </location>
</feature>
<protein>
    <submittedName>
        <fullName evidence="2">18937_t:CDS:1</fullName>
    </submittedName>
</protein>
<evidence type="ECO:0000313" key="3">
    <source>
        <dbReference type="Proteomes" id="UP000789901"/>
    </source>
</evidence>
<dbReference type="Proteomes" id="UP000789901">
    <property type="component" value="Unassembled WGS sequence"/>
</dbReference>
<dbReference type="EMBL" id="CAJVQB010142125">
    <property type="protein sequence ID" value="CAG8854765.1"/>
    <property type="molecule type" value="Genomic_DNA"/>
</dbReference>
<sequence>KQTNHASSKSPVQTSETTTEEVHEIQDDFEDYRQHNDPQQETSSAGASFRK</sequence>
<gene>
    <name evidence="2" type="ORF">GMARGA_LOCUS43586</name>
</gene>